<dbReference type="InterPro" id="IPR027410">
    <property type="entry name" value="TCP-1-like_intermed_sf"/>
</dbReference>
<dbReference type="GO" id="GO:0005524">
    <property type="term" value="F:ATP binding"/>
    <property type="evidence" value="ECO:0007669"/>
    <property type="project" value="UniProtKB-KW"/>
</dbReference>
<dbReference type="PRINTS" id="PR00304">
    <property type="entry name" value="TCOMPLEXTCP1"/>
</dbReference>
<evidence type="ECO:0000256" key="6">
    <source>
        <dbReference type="ARBA" id="ARBA00022840"/>
    </source>
</evidence>
<dbReference type="PROSITE" id="PS00995">
    <property type="entry name" value="TCP1_3"/>
    <property type="match status" value="1"/>
</dbReference>
<dbReference type="Gene3D" id="1.10.560.10">
    <property type="entry name" value="GroEL-like equatorial domain"/>
    <property type="match status" value="1"/>
</dbReference>
<dbReference type="NCBIfam" id="TIGR02345">
    <property type="entry name" value="chap_CCT_eta"/>
    <property type="match status" value="1"/>
</dbReference>
<dbReference type="InterPro" id="IPR053374">
    <property type="entry name" value="TCP-1_chaperonin"/>
</dbReference>
<comment type="subcellular location">
    <subcellularLocation>
        <location evidence="1">Cytoplasm</location>
    </subcellularLocation>
</comment>
<evidence type="ECO:0000256" key="5">
    <source>
        <dbReference type="ARBA" id="ARBA00022741"/>
    </source>
</evidence>
<dbReference type="Pfam" id="PF00118">
    <property type="entry name" value="Cpn60_TCP1"/>
    <property type="match status" value="1"/>
</dbReference>
<dbReference type="EMBL" id="KE123732">
    <property type="protein sequence ID" value="EWC90784.1"/>
    <property type="molecule type" value="Genomic_DNA"/>
</dbReference>
<dbReference type="SUPFAM" id="SSF48592">
    <property type="entry name" value="GroEL equatorial domain-like"/>
    <property type="match status" value="1"/>
</dbReference>
<dbReference type="InterPro" id="IPR054827">
    <property type="entry name" value="thermosome_alpha"/>
</dbReference>
<dbReference type="GO" id="GO:0005832">
    <property type="term" value="C:chaperonin-containing T-complex"/>
    <property type="evidence" value="ECO:0007669"/>
    <property type="project" value="UniProtKB-ARBA"/>
</dbReference>
<keyword evidence="6 10" id="KW-0067">ATP-binding</keyword>
<keyword evidence="7 10" id="KW-0143">Chaperone</keyword>
<keyword evidence="5 10" id="KW-0547">Nucleotide-binding</keyword>
<name>W7KAW0_PLAFO</name>
<evidence type="ECO:0000256" key="7">
    <source>
        <dbReference type="ARBA" id="ARBA00023186"/>
    </source>
</evidence>
<evidence type="ECO:0000256" key="1">
    <source>
        <dbReference type="ARBA" id="ARBA00004496"/>
    </source>
</evidence>
<dbReference type="InterPro" id="IPR017998">
    <property type="entry name" value="Chaperone_TCP-1"/>
</dbReference>
<dbReference type="PANTHER" id="PTHR11353">
    <property type="entry name" value="CHAPERONIN"/>
    <property type="match status" value="1"/>
</dbReference>
<evidence type="ECO:0000256" key="4">
    <source>
        <dbReference type="ARBA" id="ARBA00022490"/>
    </source>
</evidence>
<dbReference type="FunFam" id="1.10.560.10:FF:000017">
    <property type="entry name" value="T-complex protein 1 subunit eta"/>
    <property type="match status" value="1"/>
</dbReference>
<evidence type="ECO:0000256" key="8">
    <source>
        <dbReference type="ARBA" id="ARBA00024677"/>
    </source>
</evidence>
<dbReference type="NCBIfam" id="NF041082">
    <property type="entry name" value="thermosome_alpha"/>
    <property type="match status" value="1"/>
</dbReference>
<evidence type="ECO:0000313" key="12">
    <source>
        <dbReference type="Proteomes" id="UP000030673"/>
    </source>
</evidence>
<dbReference type="SUPFAM" id="SSF54849">
    <property type="entry name" value="GroEL-intermediate domain like"/>
    <property type="match status" value="1"/>
</dbReference>
<evidence type="ECO:0000256" key="3">
    <source>
        <dbReference type="ARBA" id="ARBA00011531"/>
    </source>
</evidence>
<dbReference type="PROSITE" id="PS00751">
    <property type="entry name" value="TCP1_2"/>
    <property type="match status" value="1"/>
</dbReference>
<evidence type="ECO:0000256" key="10">
    <source>
        <dbReference type="RuleBase" id="RU004187"/>
    </source>
</evidence>
<proteinExistence type="inferred from homology"/>
<dbReference type="NCBIfam" id="NF041083">
    <property type="entry name" value="thermosome_beta"/>
    <property type="match status" value="1"/>
</dbReference>
<dbReference type="CDD" id="cd03340">
    <property type="entry name" value="TCP1_eta"/>
    <property type="match status" value="1"/>
</dbReference>
<sequence length="854" mass="96140">MKELVSSFLNNLSQVSSELSCCKNKKFHVDNVSLCGIEDVLHNRDRSSLIDKEKINTLMELYKNENIYESYEEYDIDKYEKIKNNNILKNMGGNKLNVCNACLFCNNNNSQNHMNKNKNVSENINNVIDLDDEILIANFPFNSLRDVENLTYTNSEHTLNNKEYSYIKNSIDLDFDQQIKNQKKNNNSKNSSHLYNEIVKEGEYDNDDSPNFDEDSSQFKFSVLNNIKNNIHNTKDELTNNYNIIKNTLNQDYEKNIDQKEKHDIIVDNMVNSVDYQNDMDTNIKTKKKKKNQAYSNFYAKSDLPSSNIDEGSCKGCKASDTSSEFFSEGTDTAQGRSQIIRNINACQIIVDIVKTTLGPRGMDKLIYTERDVTITNDGATVMNLLNISHPAASILVDIAKSQDDEVGDGTTSVVVVAGELLNEAKGLLNDGIEPNMIIDGFRNACNVAINKLNELSLNFSNKNEEEKRSILLKCAQTALNSKLVSNHKEFFGELVVNAVYKLGDNLDKSNIGIKKVTGGSCLDTQLIYGVAFKKTFSYAGFEQQPKKFINPKILLLNVELELKAEKENAEVRIENPNEYNSIVQAEWDIIFKKLNLIKDCGANIVLSKLPIGDIATQFFADHDIFCAGRVEDADLKRTANATGALVQTSLFNLNDDVLGTCGVFEEVQIGNERYNIFKECLKTKSVTIILRGGAKQFIEEVERSINDAIMIVLRCITNSEIVPGAGSIEMQLSKYLRIYSRSICNKEQIVLFSFAKALESIPRHLSHNAGYDSTDILNKLRKKHSEQTSDIWYGVDCMEGDIINAYDNCIFEVTKIKRNVIYSATEAACLILSIDETIKNPSSAAGTQRSPYS</sequence>
<dbReference type="InterPro" id="IPR027413">
    <property type="entry name" value="GROEL-like_equatorial_sf"/>
</dbReference>
<evidence type="ECO:0000313" key="11">
    <source>
        <dbReference type="EMBL" id="EWC90784.1"/>
    </source>
</evidence>
<dbReference type="InterPro" id="IPR027409">
    <property type="entry name" value="GroEL-like_apical_dom_sf"/>
</dbReference>
<keyword evidence="12" id="KW-1185">Reference proteome</keyword>
<dbReference type="GO" id="GO:0016887">
    <property type="term" value="F:ATP hydrolysis activity"/>
    <property type="evidence" value="ECO:0007669"/>
    <property type="project" value="InterPro"/>
</dbReference>
<dbReference type="AlphaFoldDB" id="W7KAW0"/>
<comment type="subunit">
    <text evidence="3">Heterooligomeric complex of about 850 to 900 kDa that forms two stacked rings, 12 to 16 nm in diameter.</text>
</comment>
<dbReference type="FunFam" id="3.50.7.10:FF:000006">
    <property type="entry name" value="T-complex protein 1 subunit eta"/>
    <property type="match status" value="1"/>
</dbReference>
<evidence type="ECO:0000256" key="9">
    <source>
        <dbReference type="ARBA" id="ARBA00032221"/>
    </source>
</evidence>
<reference evidence="11" key="1">
    <citation type="submission" date="2013-02" db="EMBL/GenBank/DDBJ databases">
        <title>The Genome Sequence of Plasmodium falciparum NF54.</title>
        <authorList>
            <consortium name="The Broad Institute Genome Sequencing Platform"/>
            <consortium name="The Broad Institute Genome Sequencing Center for Infectious Disease"/>
            <person name="Neafsey D."/>
            <person name="Cheeseman I."/>
            <person name="Volkman S."/>
            <person name="Adams J."/>
            <person name="Walker B."/>
            <person name="Young S.K."/>
            <person name="Zeng Q."/>
            <person name="Gargeya S."/>
            <person name="Fitzgerald M."/>
            <person name="Haas B."/>
            <person name="Abouelleil A."/>
            <person name="Alvarado L."/>
            <person name="Arachchi H.M."/>
            <person name="Berlin A.M."/>
            <person name="Chapman S.B."/>
            <person name="Dewar J."/>
            <person name="Goldberg J."/>
            <person name="Griggs A."/>
            <person name="Gujja S."/>
            <person name="Hansen M."/>
            <person name="Howarth C."/>
            <person name="Imamovic A."/>
            <person name="Larimer J."/>
            <person name="McCowan C."/>
            <person name="Murphy C."/>
            <person name="Neiman D."/>
            <person name="Pearson M."/>
            <person name="Priest M."/>
            <person name="Roberts A."/>
            <person name="Saif S."/>
            <person name="Shea T."/>
            <person name="Sisk P."/>
            <person name="Sykes S."/>
            <person name="Wortman J."/>
            <person name="Nusbaum C."/>
            <person name="Birren B."/>
        </authorList>
    </citation>
    <scope>NUCLEOTIDE SEQUENCE [LARGE SCALE GENOMIC DNA]</scope>
    <source>
        <strain evidence="11">NF54</strain>
    </source>
</reference>
<dbReference type="Gene3D" id="3.50.7.10">
    <property type="entry name" value="GroEL"/>
    <property type="match status" value="1"/>
</dbReference>
<dbReference type="SUPFAM" id="SSF52029">
    <property type="entry name" value="GroEL apical domain-like"/>
    <property type="match status" value="1"/>
</dbReference>
<dbReference type="GO" id="GO:0140662">
    <property type="term" value="F:ATP-dependent protein folding chaperone"/>
    <property type="evidence" value="ECO:0007669"/>
    <property type="project" value="InterPro"/>
</dbReference>
<dbReference type="GO" id="GO:0051082">
    <property type="term" value="F:unfolded protein binding"/>
    <property type="evidence" value="ECO:0007669"/>
    <property type="project" value="InterPro"/>
</dbReference>
<organism evidence="11 12">
    <name type="scientific">Plasmodium falciparum (isolate NF54)</name>
    <dbReference type="NCBI Taxonomy" id="5843"/>
    <lineage>
        <taxon>Eukaryota</taxon>
        <taxon>Sar</taxon>
        <taxon>Alveolata</taxon>
        <taxon>Apicomplexa</taxon>
        <taxon>Aconoidasida</taxon>
        <taxon>Haemosporida</taxon>
        <taxon>Plasmodiidae</taxon>
        <taxon>Plasmodium</taxon>
        <taxon>Plasmodium (Laverania)</taxon>
    </lineage>
</organism>
<dbReference type="InterPro" id="IPR002194">
    <property type="entry name" value="Chaperonin_TCP-1_CS"/>
</dbReference>
<dbReference type="Proteomes" id="UP000030673">
    <property type="component" value="Unassembled WGS sequence"/>
</dbReference>
<dbReference type="InterPro" id="IPR012720">
    <property type="entry name" value="Chap_CCT_eta"/>
</dbReference>
<dbReference type="InterPro" id="IPR002423">
    <property type="entry name" value="Cpn60/GroEL/TCP-1"/>
</dbReference>
<protein>
    <recommendedName>
        <fullName evidence="9">CCT-eta</fullName>
    </recommendedName>
</protein>
<accession>W7KAW0</accession>
<dbReference type="PROSITE" id="PS00750">
    <property type="entry name" value="TCP1_1"/>
    <property type="match status" value="1"/>
</dbReference>
<comment type="function">
    <text evidence="8">Molecular chaperone; assists the folding of proteins upon ATP hydrolysis. Known to play a role, in vitro, in the folding of actin and tubulin.</text>
</comment>
<gene>
    <name evidence="11" type="ORF">PFNF54_00429</name>
</gene>
<evidence type="ECO:0000256" key="2">
    <source>
        <dbReference type="ARBA" id="ARBA00008020"/>
    </source>
</evidence>
<dbReference type="Gene3D" id="3.30.260.10">
    <property type="entry name" value="TCP-1-like chaperonin intermediate domain"/>
    <property type="match status" value="1"/>
</dbReference>
<comment type="similarity">
    <text evidence="2 10">Belongs to the TCP-1 chaperonin family.</text>
</comment>
<keyword evidence="4" id="KW-0963">Cytoplasm</keyword>